<dbReference type="AlphaFoldDB" id="A0A0B4E3P3"/>
<dbReference type="EMBL" id="AUZI01000032">
    <property type="protein sequence ID" value="KID48113.1"/>
    <property type="molecule type" value="Genomic_DNA"/>
</dbReference>
<gene>
    <name evidence="1" type="ORF">C095_11985</name>
</gene>
<proteinExistence type="predicted"/>
<organism evidence="1 2">
    <name type="scientific">Fusobacterium necrophorum subsp. funduliforme B35</name>
    <dbReference type="NCBI Taxonomy" id="1226633"/>
    <lineage>
        <taxon>Bacteria</taxon>
        <taxon>Fusobacteriati</taxon>
        <taxon>Fusobacteriota</taxon>
        <taxon>Fusobacteriia</taxon>
        <taxon>Fusobacteriales</taxon>
        <taxon>Fusobacteriaceae</taxon>
        <taxon>Fusobacterium</taxon>
    </lineage>
</organism>
<protein>
    <submittedName>
        <fullName evidence="1">Uncharacterized protein</fullName>
    </submittedName>
</protein>
<evidence type="ECO:0000313" key="1">
    <source>
        <dbReference type="EMBL" id="KID48113.1"/>
    </source>
</evidence>
<dbReference type="Proteomes" id="UP000031184">
    <property type="component" value="Unassembled WGS sequence"/>
</dbReference>
<name>A0A0B4E3P3_9FUSO</name>
<dbReference type="PATRIC" id="fig|1226633.4.peg.2415"/>
<evidence type="ECO:0000313" key="2">
    <source>
        <dbReference type="Proteomes" id="UP000031184"/>
    </source>
</evidence>
<sequence length="59" mass="7280">MKIILEPFYKFIRMYFFRLGFLDGLEGFVLANTSAMYSMVKYYKLYELYQREKESRRSP</sequence>
<comment type="caution">
    <text evidence="1">The sequence shown here is derived from an EMBL/GenBank/DDBJ whole genome shotgun (WGS) entry which is preliminary data.</text>
</comment>
<reference evidence="1 2" key="1">
    <citation type="submission" date="2013-08" db="EMBL/GenBank/DDBJ databases">
        <title>An opportunistic ruminal bacterium that causes liver abscesses in cattle.</title>
        <authorList>
            <person name="Benahmed F.H."/>
            <person name="Rasmussen M."/>
            <person name="Harbottle H."/>
            <person name="Soppet D."/>
            <person name="Nagaraja T.G."/>
            <person name="Davidson M."/>
        </authorList>
    </citation>
    <scope>NUCLEOTIDE SEQUENCE [LARGE SCALE GENOMIC DNA]</scope>
    <source>
        <strain evidence="1 2">B35</strain>
    </source>
</reference>
<accession>A0A0B4E3P3</accession>